<dbReference type="Proteomes" id="UP001210380">
    <property type="component" value="Unassembled WGS sequence"/>
</dbReference>
<name>A0ABT4V343_9PSEU</name>
<accession>A0ABT4V343</accession>
<proteinExistence type="predicted"/>
<dbReference type="EMBL" id="JAQGLA010000044">
    <property type="protein sequence ID" value="MDA3628373.1"/>
    <property type="molecule type" value="Genomic_DNA"/>
</dbReference>
<gene>
    <name evidence="1" type="ORF">OU415_23275</name>
</gene>
<evidence type="ECO:0000313" key="1">
    <source>
        <dbReference type="EMBL" id="MDA3628373.1"/>
    </source>
</evidence>
<organism evidence="1 2">
    <name type="scientific">Saccharopolyspora oryzae</name>
    <dbReference type="NCBI Taxonomy" id="2997343"/>
    <lineage>
        <taxon>Bacteria</taxon>
        <taxon>Bacillati</taxon>
        <taxon>Actinomycetota</taxon>
        <taxon>Actinomycetes</taxon>
        <taxon>Pseudonocardiales</taxon>
        <taxon>Pseudonocardiaceae</taxon>
        <taxon>Saccharopolyspora</taxon>
    </lineage>
</organism>
<reference evidence="1 2" key="1">
    <citation type="submission" date="2022-11" db="EMBL/GenBank/DDBJ databases">
        <title>Draft genome sequence of Saccharopolyspora sp. WRP15-2 isolated from rhizosphere soils of wild rice in Thailand.</title>
        <authorList>
            <person name="Duangmal K."/>
            <person name="Kammanee S."/>
            <person name="Muangham S."/>
        </authorList>
    </citation>
    <scope>NUCLEOTIDE SEQUENCE [LARGE SCALE GENOMIC DNA]</scope>
    <source>
        <strain evidence="1 2">WRP15-2</strain>
    </source>
</reference>
<evidence type="ECO:0000313" key="2">
    <source>
        <dbReference type="Proteomes" id="UP001210380"/>
    </source>
</evidence>
<dbReference type="InterPro" id="IPR024520">
    <property type="entry name" value="DUF3558"/>
</dbReference>
<keyword evidence="2" id="KW-1185">Reference proteome</keyword>
<sequence>MGLLIVTSTACADTAGKPVPASTGEQTTPVADDALHIERPKQLKAISDPCQLLTPDQARQLNAGPTSSGQSEWGQADCTWRNQQLRIDIAPDTVQGQGLDWLVKTAGNGKPTAEVNGYPGVRYGISSDSCGTYVATSDTELFLVGFQVGSEGRGNPEYADPCAVTDKVAALVLENLPPA</sequence>
<dbReference type="RefSeq" id="WP_270951215.1">
    <property type="nucleotide sequence ID" value="NZ_JAQGLA010000044.1"/>
</dbReference>
<protein>
    <submittedName>
        <fullName evidence="1">DUF3558 domain-containing protein</fullName>
    </submittedName>
</protein>
<comment type="caution">
    <text evidence="1">The sequence shown here is derived from an EMBL/GenBank/DDBJ whole genome shotgun (WGS) entry which is preliminary data.</text>
</comment>
<dbReference type="Pfam" id="PF12079">
    <property type="entry name" value="DUF3558"/>
    <property type="match status" value="1"/>
</dbReference>